<evidence type="ECO:0000256" key="3">
    <source>
        <dbReference type="ARBA" id="ARBA00022692"/>
    </source>
</evidence>
<evidence type="ECO:0000313" key="7">
    <source>
        <dbReference type="EMBL" id="RCN38850.1"/>
    </source>
</evidence>
<evidence type="ECO:0000256" key="5">
    <source>
        <dbReference type="ARBA" id="ARBA00023136"/>
    </source>
</evidence>
<dbReference type="InterPro" id="IPR050920">
    <property type="entry name" value="Nematode_rcpt-like_delta"/>
</dbReference>
<dbReference type="PANTHER" id="PTHR22945">
    <property type="entry name" value="SERPENTINE RECEPTOR, CLASS D DELTA"/>
    <property type="match status" value="1"/>
</dbReference>
<dbReference type="PANTHER" id="PTHR22945:SF40">
    <property type="entry name" value="SERPENTINE RECEPTOR, CLASS D (DELTA)-RELATED"/>
    <property type="match status" value="1"/>
</dbReference>
<evidence type="ECO:0000313" key="8">
    <source>
        <dbReference type="Proteomes" id="UP000252519"/>
    </source>
</evidence>
<reference evidence="7 8" key="1">
    <citation type="submission" date="2014-10" db="EMBL/GenBank/DDBJ databases">
        <title>Draft genome of the hookworm Ancylostoma caninum.</title>
        <authorList>
            <person name="Mitreva M."/>
        </authorList>
    </citation>
    <scope>NUCLEOTIDE SEQUENCE [LARGE SCALE GENOMIC DNA]</scope>
    <source>
        <strain evidence="7 8">Baltimore</strain>
    </source>
</reference>
<dbReference type="InterPro" id="IPR019421">
    <property type="entry name" value="7TM_GPCR_serpentine_rcpt_Srd"/>
</dbReference>
<name>A0A368G767_ANCCA</name>
<keyword evidence="3 6" id="KW-0812">Transmembrane</keyword>
<dbReference type="OrthoDB" id="5855308at2759"/>
<gene>
    <name evidence="7" type="ORF">ANCCAN_15234</name>
</gene>
<comment type="caution">
    <text evidence="7">The sequence shown here is derived from an EMBL/GenBank/DDBJ whole genome shotgun (WGS) entry which is preliminary data.</text>
</comment>
<sequence>MNYTGVISGIKEVIKFNALFGILHVTLPITPVYITILLLRTKIIQQLQLQESMSHHTKSMHRQLLKILYLEVDEMKQSKCLT</sequence>
<evidence type="ECO:0000256" key="1">
    <source>
        <dbReference type="ARBA" id="ARBA00004141"/>
    </source>
</evidence>
<comment type="similarity">
    <text evidence="2">Belongs to the nematode receptor-like protein srd family.</text>
</comment>
<organism evidence="7 8">
    <name type="scientific">Ancylostoma caninum</name>
    <name type="common">Dog hookworm</name>
    <dbReference type="NCBI Taxonomy" id="29170"/>
    <lineage>
        <taxon>Eukaryota</taxon>
        <taxon>Metazoa</taxon>
        <taxon>Ecdysozoa</taxon>
        <taxon>Nematoda</taxon>
        <taxon>Chromadorea</taxon>
        <taxon>Rhabditida</taxon>
        <taxon>Rhabditina</taxon>
        <taxon>Rhabditomorpha</taxon>
        <taxon>Strongyloidea</taxon>
        <taxon>Ancylostomatidae</taxon>
        <taxon>Ancylostomatinae</taxon>
        <taxon>Ancylostoma</taxon>
    </lineage>
</organism>
<dbReference type="Proteomes" id="UP000252519">
    <property type="component" value="Unassembled WGS sequence"/>
</dbReference>
<evidence type="ECO:0000256" key="4">
    <source>
        <dbReference type="ARBA" id="ARBA00022989"/>
    </source>
</evidence>
<accession>A0A368G767</accession>
<comment type="subcellular location">
    <subcellularLocation>
        <location evidence="1">Membrane</location>
        <topology evidence="1">Multi-pass membrane protein</topology>
    </subcellularLocation>
</comment>
<proteinExistence type="inferred from homology"/>
<keyword evidence="8" id="KW-1185">Reference proteome</keyword>
<dbReference type="Pfam" id="PF10317">
    <property type="entry name" value="7TM_GPCR_Srd"/>
    <property type="match status" value="1"/>
</dbReference>
<dbReference type="GO" id="GO:0016020">
    <property type="term" value="C:membrane"/>
    <property type="evidence" value="ECO:0007669"/>
    <property type="project" value="UniProtKB-SubCell"/>
</dbReference>
<keyword evidence="5 6" id="KW-0472">Membrane</keyword>
<dbReference type="AlphaFoldDB" id="A0A368G767"/>
<evidence type="ECO:0000256" key="2">
    <source>
        <dbReference type="ARBA" id="ARBA00009166"/>
    </source>
</evidence>
<evidence type="ECO:0000256" key="6">
    <source>
        <dbReference type="SAM" id="Phobius"/>
    </source>
</evidence>
<dbReference type="EMBL" id="JOJR01000372">
    <property type="protein sequence ID" value="RCN38850.1"/>
    <property type="molecule type" value="Genomic_DNA"/>
</dbReference>
<feature type="transmembrane region" description="Helical" evidence="6">
    <location>
        <begin position="18"/>
        <end position="39"/>
    </location>
</feature>
<keyword evidence="4 6" id="KW-1133">Transmembrane helix</keyword>
<protein>
    <submittedName>
        <fullName evidence="7">Uncharacterized protein</fullName>
    </submittedName>
</protein>